<gene>
    <name evidence="2" type="ORF">AB0K40_40735</name>
</gene>
<dbReference type="Proteomes" id="UP001552427">
    <property type="component" value="Unassembled WGS sequence"/>
</dbReference>
<evidence type="ECO:0000256" key="1">
    <source>
        <dbReference type="SAM" id="MobiDB-lite"/>
    </source>
</evidence>
<proteinExistence type="predicted"/>
<comment type="caution">
    <text evidence="2">The sequence shown here is derived from an EMBL/GenBank/DDBJ whole genome shotgun (WGS) entry which is preliminary data.</text>
</comment>
<protein>
    <submittedName>
        <fullName evidence="2">Ankyrin repeat domain-containing protein</fullName>
    </submittedName>
</protein>
<dbReference type="Gene3D" id="1.25.40.20">
    <property type="entry name" value="Ankyrin repeat-containing domain"/>
    <property type="match status" value="1"/>
</dbReference>
<dbReference type="RefSeq" id="WP_364461088.1">
    <property type="nucleotide sequence ID" value="NZ_JBFARM010000015.1"/>
</dbReference>
<reference evidence="2 3" key="1">
    <citation type="submission" date="2024-06" db="EMBL/GenBank/DDBJ databases">
        <title>The Natural Products Discovery Center: Release of the First 8490 Sequenced Strains for Exploring Actinobacteria Biosynthetic Diversity.</title>
        <authorList>
            <person name="Kalkreuter E."/>
            <person name="Kautsar S.A."/>
            <person name="Yang D."/>
            <person name="Bader C.D."/>
            <person name="Teijaro C.N."/>
            <person name="Fluegel L."/>
            <person name="Davis C.M."/>
            <person name="Simpson J.R."/>
            <person name="Lauterbach L."/>
            <person name="Steele A.D."/>
            <person name="Gui C."/>
            <person name="Meng S."/>
            <person name="Li G."/>
            <person name="Viehrig K."/>
            <person name="Ye F."/>
            <person name="Su P."/>
            <person name="Kiefer A.F."/>
            <person name="Nichols A."/>
            <person name="Cepeda A.J."/>
            <person name="Yan W."/>
            <person name="Fan B."/>
            <person name="Jiang Y."/>
            <person name="Adhikari A."/>
            <person name="Zheng C.-J."/>
            <person name="Schuster L."/>
            <person name="Cowan T.M."/>
            <person name="Smanski M.J."/>
            <person name="Chevrette M.G."/>
            <person name="De Carvalho L.P.S."/>
            <person name="Shen B."/>
        </authorList>
    </citation>
    <scope>NUCLEOTIDE SEQUENCE [LARGE SCALE GENOMIC DNA]</scope>
    <source>
        <strain evidence="2 3">NPDC049574</strain>
    </source>
</reference>
<dbReference type="EMBL" id="JBFARM010000015">
    <property type="protein sequence ID" value="MEV4291867.1"/>
    <property type="molecule type" value="Genomic_DNA"/>
</dbReference>
<name>A0ABV3HH92_9ACTN</name>
<sequence length="329" mass="35369">MVVNDGTELPDDGRDDQTDPAPVHTRPEIDAASDPEQYFLLHDAAENDSPEAVTELAQRINNVDFIDDDDEEYPGRTALWTAVFANRPDNARALMAAGADPWRPMMNDWSPGRLSLAGPTPTLFRVPPGVSGLSPSEIAAVTEARRLIAALGDLDYFGLGMACVADITAAEAARRLEAIPADVEDVVAIIEDLMSHLDDSQTVAGVTDVPGGCVVSQPWGPLPYMTGVTKRLSAGTVCYGMHDNPKGGHYGTVVRDGVIDEGDDHPGGGGVYPDDPTEEILATYLYNGHAVAYCCARMGLRLTDARAITGPPDMWVRLPERDWWNDQAA</sequence>
<evidence type="ECO:0000313" key="2">
    <source>
        <dbReference type="EMBL" id="MEV4291867.1"/>
    </source>
</evidence>
<keyword evidence="3" id="KW-1185">Reference proteome</keyword>
<organism evidence="2 3">
    <name type="scientific">Nonomuraea bangladeshensis</name>
    <dbReference type="NCBI Taxonomy" id="404385"/>
    <lineage>
        <taxon>Bacteria</taxon>
        <taxon>Bacillati</taxon>
        <taxon>Actinomycetota</taxon>
        <taxon>Actinomycetes</taxon>
        <taxon>Streptosporangiales</taxon>
        <taxon>Streptosporangiaceae</taxon>
        <taxon>Nonomuraea</taxon>
    </lineage>
</organism>
<dbReference type="InterPro" id="IPR036770">
    <property type="entry name" value="Ankyrin_rpt-contain_sf"/>
</dbReference>
<dbReference type="SUPFAM" id="SSF48403">
    <property type="entry name" value="Ankyrin repeat"/>
    <property type="match status" value="1"/>
</dbReference>
<feature type="region of interest" description="Disordered" evidence="1">
    <location>
        <begin position="1"/>
        <end position="36"/>
    </location>
</feature>
<evidence type="ECO:0000313" key="3">
    <source>
        <dbReference type="Proteomes" id="UP001552427"/>
    </source>
</evidence>
<accession>A0ABV3HH92</accession>